<dbReference type="InterPro" id="IPR050072">
    <property type="entry name" value="Peptidase_M20A"/>
</dbReference>
<gene>
    <name evidence="7" type="ORF">EV214_13212</name>
</gene>
<evidence type="ECO:0000256" key="5">
    <source>
        <dbReference type="ARBA" id="ARBA00022833"/>
    </source>
</evidence>
<dbReference type="Proteomes" id="UP000294919">
    <property type="component" value="Unassembled WGS sequence"/>
</dbReference>
<evidence type="ECO:0000256" key="1">
    <source>
        <dbReference type="ARBA" id="ARBA00001947"/>
    </source>
</evidence>
<dbReference type="InterPro" id="IPR036264">
    <property type="entry name" value="Bact_exopeptidase_dim_dom"/>
</dbReference>
<keyword evidence="8" id="KW-1185">Reference proteome</keyword>
<comment type="similarity">
    <text evidence="2">Belongs to the peptidase M20A family.</text>
</comment>
<comment type="caution">
    <text evidence="7">The sequence shown here is derived from an EMBL/GenBank/DDBJ whole genome shotgun (WGS) entry which is preliminary data.</text>
</comment>
<dbReference type="SUPFAM" id="SSF53187">
    <property type="entry name" value="Zn-dependent exopeptidases"/>
    <property type="match status" value="1"/>
</dbReference>
<dbReference type="GO" id="GO:0046872">
    <property type="term" value="F:metal ion binding"/>
    <property type="evidence" value="ECO:0007669"/>
    <property type="project" value="UniProtKB-KW"/>
</dbReference>
<organism evidence="7 8">
    <name type="scientific">Marinisporobacter balticus</name>
    <dbReference type="NCBI Taxonomy" id="2018667"/>
    <lineage>
        <taxon>Bacteria</taxon>
        <taxon>Bacillati</taxon>
        <taxon>Bacillota</taxon>
        <taxon>Clostridia</taxon>
        <taxon>Peptostreptococcales</taxon>
        <taxon>Thermotaleaceae</taxon>
        <taxon>Marinisporobacter</taxon>
    </lineage>
</organism>
<keyword evidence="5" id="KW-0862">Zinc</keyword>
<dbReference type="PANTHER" id="PTHR43808:SF8">
    <property type="entry name" value="PEPTIDASE M20 DIMERISATION DOMAIN-CONTAINING PROTEIN"/>
    <property type="match status" value="1"/>
</dbReference>
<dbReference type="Pfam" id="PF07687">
    <property type="entry name" value="M20_dimer"/>
    <property type="match status" value="1"/>
</dbReference>
<comment type="cofactor">
    <cofactor evidence="1">
        <name>Zn(2+)</name>
        <dbReference type="ChEBI" id="CHEBI:29105"/>
    </cofactor>
</comment>
<evidence type="ECO:0000259" key="6">
    <source>
        <dbReference type="Pfam" id="PF07687"/>
    </source>
</evidence>
<evidence type="ECO:0000256" key="4">
    <source>
        <dbReference type="ARBA" id="ARBA00022801"/>
    </source>
</evidence>
<sequence>MESISLLKELVEIDSSTIEKANEVIDYLAAYLKNNGIHGKILEYKGYKSYVSTIGEGSKTLVLNGHLDVVSGKEEQFKPYIDGDRFYGRGSADMKGGVVAIVQAMIRLKKEPLNCKVMLQLVTDEEIGGFHCTRYLVEKGYIGDFVICTEPTNMTLSIQAKGIMRLDIVTNGFSAHGSRPWEGENAILKSMRNYEKIEKLPILRIGSEFYEKTSINLALIKGGDIYNRVPDHSFMGLDIRYVPHIDPEKIVKDIEEVVEGEVIVKVIEPGINVSVECEDLKNLMKVIKEVTGIDQVKTSGQHGSSDARFFTSIGVPAIEFGPIGEHWHGDSEYVTMSSVLNLENILVEYAKQFQ</sequence>
<evidence type="ECO:0000313" key="7">
    <source>
        <dbReference type="EMBL" id="TCO69347.1"/>
    </source>
</evidence>
<dbReference type="InterPro" id="IPR011650">
    <property type="entry name" value="Peptidase_M20_dimer"/>
</dbReference>
<reference evidence="7 8" key="1">
    <citation type="submission" date="2019-03" db="EMBL/GenBank/DDBJ databases">
        <title>Genomic Encyclopedia of Type Strains, Phase IV (KMG-IV): sequencing the most valuable type-strain genomes for metagenomic binning, comparative biology and taxonomic classification.</title>
        <authorList>
            <person name="Goeker M."/>
        </authorList>
    </citation>
    <scope>NUCLEOTIDE SEQUENCE [LARGE SCALE GENOMIC DNA]</scope>
    <source>
        <strain evidence="7 8">DSM 102940</strain>
    </source>
</reference>
<keyword evidence="3" id="KW-0479">Metal-binding</keyword>
<proteinExistence type="inferred from homology"/>
<dbReference type="GO" id="GO:0016787">
    <property type="term" value="F:hydrolase activity"/>
    <property type="evidence" value="ECO:0007669"/>
    <property type="project" value="UniProtKB-KW"/>
</dbReference>
<name>A0A4R2KBC8_9FIRM</name>
<evidence type="ECO:0000256" key="2">
    <source>
        <dbReference type="ARBA" id="ARBA00006247"/>
    </source>
</evidence>
<dbReference type="EMBL" id="SLWV01000032">
    <property type="protein sequence ID" value="TCO69347.1"/>
    <property type="molecule type" value="Genomic_DNA"/>
</dbReference>
<evidence type="ECO:0000313" key="8">
    <source>
        <dbReference type="Proteomes" id="UP000294919"/>
    </source>
</evidence>
<accession>A0A4R2KBC8</accession>
<dbReference type="SUPFAM" id="SSF55031">
    <property type="entry name" value="Bacterial exopeptidase dimerisation domain"/>
    <property type="match status" value="1"/>
</dbReference>
<dbReference type="Gene3D" id="3.40.630.10">
    <property type="entry name" value="Zn peptidases"/>
    <property type="match status" value="1"/>
</dbReference>
<dbReference type="Pfam" id="PF01546">
    <property type="entry name" value="Peptidase_M20"/>
    <property type="match status" value="1"/>
</dbReference>
<dbReference type="Gene3D" id="3.30.70.360">
    <property type="match status" value="1"/>
</dbReference>
<dbReference type="AlphaFoldDB" id="A0A4R2KBC8"/>
<dbReference type="InterPro" id="IPR002933">
    <property type="entry name" value="Peptidase_M20"/>
</dbReference>
<evidence type="ECO:0000256" key="3">
    <source>
        <dbReference type="ARBA" id="ARBA00022723"/>
    </source>
</evidence>
<dbReference type="PANTHER" id="PTHR43808">
    <property type="entry name" value="ACETYLORNITHINE DEACETYLASE"/>
    <property type="match status" value="1"/>
</dbReference>
<keyword evidence="4" id="KW-0378">Hydrolase</keyword>
<protein>
    <submittedName>
        <fullName evidence="7">Succinyl-diaminopimelate desuccinylase</fullName>
    </submittedName>
</protein>
<feature type="domain" description="Peptidase M20 dimerisation" evidence="6">
    <location>
        <begin position="160"/>
        <end position="259"/>
    </location>
</feature>